<dbReference type="InterPro" id="IPR027417">
    <property type="entry name" value="P-loop_NTPase"/>
</dbReference>
<dbReference type="PANTHER" id="PTHR46844:SF1">
    <property type="entry name" value="SLR5058 PROTEIN"/>
    <property type="match status" value="1"/>
</dbReference>
<dbReference type="RefSeq" id="WP_141978430.1">
    <property type="nucleotide sequence ID" value="NZ_VFPP01000001.1"/>
</dbReference>
<dbReference type="SUPFAM" id="SSF52540">
    <property type="entry name" value="P-loop containing nucleoside triphosphate hydrolases"/>
    <property type="match status" value="1"/>
</dbReference>
<proteinExistence type="predicted"/>
<dbReference type="InterPro" id="IPR007111">
    <property type="entry name" value="NACHT_NTPase"/>
</dbReference>
<sequence length="891" mass="99654">MTGIEAAAGRTAATAGSKLFGAARRHWGAKKTRDDSRTLTARRVADDFLASLDGPQAESLLRYLRSPDFEEVALQLTLWRLLRDREAEKIEPTLREEIRLGLRHAADLRPEQLTIGADVVLGSLLVAVQEETRGLRAGDVDTTTAAGVAHLVAAAASNTQLLGRTGSLAGFHQFGELLRSQVAQEHAVIRMPHLGLHRSVPYSELYVQPSLQGLSDLTSPGRRSVILGDPGAGKSTLAAKLARDIAIGDDGRVPLMLVLRNFTASFREGGRGLAWYLAKSCQEPYNVTPPEDAIEYLLGNGRAVVILDGVDELVEPELRERFARLVESFTRLYPLVPVVVTARKIGYTDAPLDSGLFSTGTIKRFDDDQVRRYARNWFALSETVAERERPAMADAFFRESESVGELRANPLLLALLCNMYAHEHYIPNNLAQVYEKCAVMLFEQWDRRRGLTSMPRFQGRLRSAVGYLAWQQFTAESSGVGWPRGQVVRMLTTFLEHKEYRPDEAEEEAERFVDFCSGRPWVLTDIGGGATEARYGFAHRTFMEYFAAEHLVRTHPTPEELWSVLAPEVVAGQWEVVAQIALQLLDQHRDDGASEVLRLVVQNGDTTLLDFAARTLGYLVPTPGVLRSLVEALVRAATSMPVESLFLTWHGETRPGHDTPLLGAAYHCLPANEAVVHDTITAVLRELASQGNQAADVLWYRLGLAAVPMAEWPFTSDDEDAEPLHHDLGRALSEFGPKVAYMRPAEVPPLVETELDKWCSVDPQLFIDADLPWISDKWWWFDMPQDPGPADDPDPEEDLAEEVDQLFRFLDLWGPHGAELLLQLPDLETYEQRPGLFHVGDVPQLMFDLVHGRKHHLARRDALRTLEEMGVPEEVRDFLDRWMRREFNVIG</sequence>
<accession>A0A543JC46</accession>
<organism evidence="2 3">
    <name type="scientific">Saccharothrix saharensis</name>
    <dbReference type="NCBI Taxonomy" id="571190"/>
    <lineage>
        <taxon>Bacteria</taxon>
        <taxon>Bacillati</taxon>
        <taxon>Actinomycetota</taxon>
        <taxon>Actinomycetes</taxon>
        <taxon>Pseudonocardiales</taxon>
        <taxon>Pseudonocardiaceae</taxon>
        <taxon>Saccharothrix</taxon>
    </lineage>
</organism>
<evidence type="ECO:0000259" key="1">
    <source>
        <dbReference type="PROSITE" id="PS50837"/>
    </source>
</evidence>
<dbReference type="InterPro" id="IPR003593">
    <property type="entry name" value="AAA+_ATPase"/>
</dbReference>
<dbReference type="Gene3D" id="3.40.50.300">
    <property type="entry name" value="P-loop containing nucleotide triphosphate hydrolases"/>
    <property type="match status" value="1"/>
</dbReference>
<dbReference type="OrthoDB" id="135105at2"/>
<name>A0A543JC46_9PSEU</name>
<dbReference type="EMBL" id="VFPP01000001">
    <property type="protein sequence ID" value="TQM80425.1"/>
    <property type="molecule type" value="Genomic_DNA"/>
</dbReference>
<dbReference type="SMART" id="SM00382">
    <property type="entry name" value="AAA"/>
    <property type="match status" value="1"/>
</dbReference>
<evidence type="ECO:0000313" key="2">
    <source>
        <dbReference type="EMBL" id="TQM80425.1"/>
    </source>
</evidence>
<dbReference type="Pfam" id="PF05729">
    <property type="entry name" value="NACHT"/>
    <property type="match status" value="1"/>
</dbReference>
<evidence type="ECO:0000313" key="3">
    <source>
        <dbReference type="Proteomes" id="UP000316628"/>
    </source>
</evidence>
<protein>
    <submittedName>
        <fullName evidence="2">NACHT domain-containing protein</fullName>
    </submittedName>
</protein>
<reference evidence="2 3" key="1">
    <citation type="submission" date="2019-06" db="EMBL/GenBank/DDBJ databases">
        <title>Sequencing the genomes of 1000 actinobacteria strains.</title>
        <authorList>
            <person name="Klenk H.-P."/>
        </authorList>
    </citation>
    <scope>NUCLEOTIDE SEQUENCE [LARGE SCALE GENOMIC DNA]</scope>
    <source>
        <strain evidence="2 3">DSM 45456</strain>
    </source>
</reference>
<keyword evidence="3" id="KW-1185">Reference proteome</keyword>
<feature type="domain" description="NACHT" evidence="1">
    <location>
        <begin position="222"/>
        <end position="343"/>
    </location>
</feature>
<dbReference type="AlphaFoldDB" id="A0A543JC46"/>
<dbReference type="PANTHER" id="PTHR46844">
    <property type="entry name" value="SLR5058 PROTEIN"/>
    <property type="match status" value="1"/>
</dbReference>
<dbReference type="Proteomes" id="UP000316628">
    <property type="component" value="Unassembled WGS sequence"/>
</dbReference>
<comment type="caution">
    <text evidence="2">The sequence shown here is derived from an EMBL/GenBank/DDBJ whole genome shotgun (WGS) entry which is preliminary data.</text>
</comment>
<dbReference type="PROSITE" id="PS50837">
    <property type="entry name" value="NACHT"/>
    <property type="match status" value="1"/>
</dbReference>
<gene>
    <name evidence="2" type="ORF">FHX81_2756</name>
</gene>